<keyword evidence="6" id="KW-0931">ER-Golgi transport</keyword>
<feature type="transmembrane region" description="Helical" evidence="11">
    <location>
        <begin position="280"/>
        <end position="302"/>
    </location>
</feature>
<dbReference type="GO" id="GO:0015031">
    <property type="term" value="P:protein transport"/>
    <property type="evidence" value="ECO:0007669"/>
    <property type="project" value="UniProtKB-KW"/>
</dbReference>
<evidence type="ECO:0000313" key="12">
    <source>
        <dbReference type="EMBL" id="KAF8388453.1"/>
    </source>
</evidence>
<reference evidence="12 13" key="1">
    <citation type="submission" date="2020-04" db="EMBL/GenBank/DDBJ databases">
        <title>Plant Genome Project.</title>
        <authorList>
            <person name="Zhang R.-G."/>
        </authorList>
    </citation>
    <scope>NUCLEOTIDE SEQUENCE [LARGE SCALE GENOMIC DNA]</scope>
    <source>
        <strain evidence="12">YNK0</strain>
        <tissue evidence="12">Leaf</tissue>
    </source>
</reference>
<evidence type="ECO:0000256" key="10">
    <source>
        <dbReference type="ARBA" id="ARBA00023170"/>
    </source>
</evidence>
<dbReference type="GO" id="GO:0016192">
    <property type="term" value="P:vesicle-mediated transport"/>
    <property type="evidence" value="ECO:0007669"/>
    <property type="project" value="UniProtKB-KW"/>
</dbReference>
<keyword evidence="8 11" id="KW-1133">Transmembrane helix</keyword>
<feature type="transmembrane region" description="Helical" evidence="11">
    <location>
        <begin position="183"/>
        <end position="201"/>
    </location>
</feature>
<evidence type="ECO:0008006" key="14">
    <source>
        <dbReference type="Google" id="ProtNLM"/>
    </source>
</evidence>
<feature type="transmembrane region" description="Helical" evidence="11">
    <location>
        <begin position="70"/>
        <end position="88"/>
    </location>
</feature>
<evidence type="ECO:0000256" key="3">
    <source>
        <dbReference type="ARBA" id="ARBA00022448"/>
    </source>
</evidence>
<keyword evidence="13" id="KW-1185">Reference proteome</keyword>
<dbReference type="PRINTS" id="PR00660">
    <property type="entry name" value="ERLUMENR"/>
</dbReference>
<accession>A0A835D2V1</accession>
<dbReference type="GO" id="GO:0046923">
    <property type="term" value="F:ER retention sequence binding"/>
    <property type="evidence" value="ECO:0007669"/>
    <property type="project" value="InterPro"/>
</dbReference>
<dbReference type="AlphaFoldDB" id="A0A835D2V1"/>
<gene>
    <name evidence="12" type="ORF">HHK36_027125</name>
</gene>
<dbReference type="Proteomes" id="UP000655225">
    <property type="component" value="Unassembled WGS sequence"/>
</dbReference>
<organism evidence="12 13">
    <name type="scientific">Tetracentron sinense</name>
    <name type="common">Spur-leaf</name>
    <dbReference type="NCBI Taxonomy" id="13715"/>
    <lineage>
        <taxon>Eukaryota</taxon>
        <taxon>Viridiplantae</taxon>
        <taxon>Streptophyta</taxon>
        <taxon>Embryophyta</taxon>
        <taxon>Tracheophyta</taxon>
        <taxon>Spermatophyta</taxon>
        <taxon>Magnoliopsida</taxon>
        <taxon>Trochodendrales</taxon>
        <taxon>Trochodendraceae</taxon>
        <taxon>Tetracentron</taxon>
    </lineage>
</organism>
<evidence type="ECO:0000256" key="5">
    <source>
        <dbReference type="ARBA" id="ARBA00022824"/>
    </source>
</evidence>
<dbReference type="OMA" id="RFLWAFC"/>
<keyword evidence="4 11" id="KW-0812">Transmembrane</keyword>
<dbReference type="PANTHER" id="PTHR10585">
    <property type="entry name" value="ER LUMEN PROTEIN RETAINING RECEPTOR"/>
    <property type="match status" value="1"/>
</dbReference>
<evidence type="ECO:0000256" key="11">
    <source>
        <dbReference type="SAM" id="Phobius"/>
    </source>
</evidence>
<sequence>MPSSCICTKLSLPPKKKKNQNAFSHLCKSLNLSPPISQRRRTESMGRRRGSSPVNVLFGWVRRQSMKVKTFLSVISILCSLIALKFLVRDHNHFFVASEAIHAAGIIVLIYKLATQKTCSGLSLKTQELTAIFLAVRVYCSFVMEGDIHTVLDFATFISTVWVIYMIRFKLKSTYIKELDNMPIYYLVVPCAILSLLIHPYTQHLRISRMLWAFCVYLESVSVLPQLRMMQNTKMIEPFTAHYVFALGVARFLGCAHWIIQVYETRGKYLFLIGAGYLWLPMVLLSEIVQTFILADFCYYYIKSVMGGQLVIRMPV</sequence>
<keyword evidence="9 11" id="KW-0472">Membrane</keyword>
<evidence type="ECO:0000256" key="1">
    <source>
        <dbReference type="ARBA" id="ARBA00004477"/>
    </source>
</evidence>
<comment type="similarity">
    <text evidence="2">Belongs to the ERD2 family.</text>
</comment>
<feature type="transmembrane region" description="Helical" evidence="11">
    <location>
        <begin position="239"/>
        <end position="260"/>
    </location>
</feature>
<evidence type="ECO:0000256" key="9">
    <source>
        <dbReference type="ARBA" id="ARBA00023136"/>
    </source>
</evidence>
<keyword evidence="5" id="KW-0256">Endoplasmic reticulum</keyword>
<comment type="subcellular location">
    <subcellularLocation>
        <location evidence="1">Endoplasmic reticulum membrane</location>
        <topology evidence="1">Multi-pass membrane protein</topology>
    </subcellularLocation>
</comment>
<dbReference type="Pfam" id="PF00810">
    <property type="entry name" value="ER_lumen_recept"/>
    <property type="match status" value="1"/>
</dbReference>
<feature type="transmembrane region" description="Helical" evidence="11">
    <location>
        <begin position="94"/>
        <end position="114"/>
    </location>
</feature>
<feature type="transmembrane region" description="Helical" evidence="11">
    <location>
        <begin position="150"/>
        <end position="171"/>
    </location>
</feature>
<evidence type="ECO:0000256" key="6">
    <source>
        <dbReference type="ARBA" id="ARBA00022892"/>
    </source>
</evidence>
<evidence type="ECO:0000256" key="2">
    <source>
        <dbReference type="ARBA" id="ARBA00010120"/>
    </source>
</evidence>
<evidence type="ECO:0000256" key="7">
    <source>
        <dbReference type="ARBA" id="ARBA00022927"/>
    </source>
</evidence>
<evidence type="ECO:0000256" key="8">
    <source>
        <dbReference type="ARBA" id="ARBA00022989"/>
    </source>
</evidence>
<keyword evidence="3" id="KW-0813">Transport</keyword>
<name>A0A835D2V1_TETSI</name>
<dbReference type="GO" id="GO:0005789">
    <property type="term" value="C:endoplasmic reticulum membrane"/>
    <property type="evidence" value="ECO:0007669"/>
    <property type="project" value="UniProtKB-SubCell"/>
</dbReference>
<comment type="caution">
    <text evidence="12">The sequence shown here is derived from an EMBL/GenBank/DDBJ whole genome shotgun (WGS) entry which is preliminary data.</text>
</comment>
<dbReference type="GO" id="GO:0006621">
    <property type="term" value="P:protein retention in ER lumen"/>
    <property type="evidence" value="ECO:0007669"/>
    <property type="project" value="InterPro"/>
</dbReference>
<evidence type="ECO:0000256" key="4">
    <source>
        <dbReference type="ARBA" id="ARBA00022692"/>
    </source>
</evidence>
<dbReference type="EMBL" id="JABCRI010000020">
    <property type="protein sequence ID" value="KAF8388453.1"/>
    <property type="molecule type" value="Genomic_DNA"/>
</dbReference>
<keyword evidence="10" id="KW-0675">Receptor</keyword>
<dbReference type="OrthoDB" id="7694678at2759"/>
<evidence type="ECO:0000313" key="13">
    <source>
        <dbReference type="Proteomes" id="UP000655225"/>
    </source>
</evidence>
<protein>
    <recommendedName>
        <fullName evidence="14">ER lumen protein retaining receptor</fullName>
    </recommendedName>
</protein>
<proteinExistence type="inferred from homology"/>
<dbReference type="InterPro" id="IPR000133">
    <property type="entry name" value="ER_ret_rcpt"/>
</dbReference>
<keyword evidence="7" id="KW-0653">Protein transport</keyword>